<dbReference type="PROSITE" id="PS50011">
    <property type="entry name" value="PROTEIN_KINASE_DOM"/>
    <property type="match status" value="1"/>
</dbReference>
<evidence type="ECO:0000256" key="2">
    <source>
        <dbReference type="ARBA" id="ARBA00022527"/>
    </source>
</evidence>
<dbReference type="PROSITE" id="PS50222">
    <property type="entry name" value="EF_HAND_2"/>
    <property type="match status" value="2"/>
</dbReference>
<dbReference type="InterPro" id="IPR002048">
    <property type="entry name" value="EF_hand_dom"/>
</dbReference>
<evidence type="ECO:0000313" key="13">
    <source>
        <dbReference type="EMBL" id="CAD8448117.1"/>
    </source>
</evidence>
<evidence type="ECO:0000256" key="1">
    <source>
        <dbReference type="ARBA" id="ARBA00001946"/>
    </source>
</evidence>
<dbReference type="SUPFAM" id="SSF56112">
    <property type="entry name" value="Protein kinase-like (PK-like)"/>
    <property type="match status" value="1"/>
</dbReference>
<evidence type="ECO:0000256" key="6">
    <source>
        <dbReference type="ARBA" id="ARBA00022837"/>
    </source>
</evidence>
<feature type="domain" description="Protein kinase" evidence="11">
    <location>
        <begin position="27"/>
        <end position="311"/>
    </location>
</feature>
<evidence type="ECO:0008006" key="15">
    <source>
        <dbReference type="Google" id="ProtNLM"/>
    </source>
</evidence>
<evidence type="ECO:0000256" key="9">
    <source>
        <dbReference type="PROSITE-ProRule" id="PRU10141"/>
    </source>
</evidence>
<gene>
    <name evidence="13" type="ORF">LAMO00422_LOCUS9392</name>
    <name evidence="14" type="ORF">LAMO00422_LOCUS9393</name>
</gene>
<dbReference type="AlphaFoldDB" id="A0A6T6URY8"/>
<dbReference type="EMBL" id="HBEM01013596">
    <property type="protein sequence ID" value="CAD8448117.1"/>
    <property type="molecule type" value="Transcribed_RNA"/>
</dbReference>
<comment type="similarity">
    <text evidence="8">Belongs to the protein kinase superfamily. Ser/Thr protein kinase family. CDPK subfamily.</text>
</comment>
<feature type="domain" description="EF-hand" evidence="12">
    <location>
        <begin position="443"/>
        <end position="478"/>
    </location>
</feature>
<dbReference type="SMART" id="SM00054">
    <property type="entry name" value="EFh"/>
    <property type="match status" value="2"/>
</dbReference>
<evidence type="ECO:0000256" key="10">
    <source>
        <dbReference type="SAM" id="MobiDB-lite"/>
    </source>
</evidence>
<name>A0A6T6URY8_9EUKA</name>
<dbReference type="PROSITE" id="PS00107">
    <property type="entry name" value="PROTEIN_KINASE_ATP"/>
    <property type="match status" value="1"/>
</dbReference>
<accession>A0A6T6URY8</accession>
<keyword evidence="3" id="KW-0808">Transferase</keyword>
<evidence type="ECO:0000259" key="11">
    <source>
        <dbReference type="PROSITE" id="PS50011"/>
    </source>
</evidence>
<feature type="domain" description="EF-hand" evidence="12">
    <location>
        <begin position="353"/>
        <end position="388"/>
    </location>
</feature>
<dbReference type="Gene3D" id="1.10.238.10">
    <property type="entry name" value="EF-hand"/>
    <property type="match status" value="1"/>
</dbReference>
<dbReference type="InterPro" id="IPR000719">
    <property type="entry name" value="Prot_kinase_dom"/>
</dbReference>
<dbReference type="GO" id="GO:0004674">
    <property type="term" value="F:protein serine/threonine kinase activity"/>
    <property type="evidence" value="ECO:0007669"/>
    <property type="project" value="UniProtKB-KW"/>
</dbReference>
<dbReference type="PANTHER" id="PTHR24349">
    <property type="entry name" value="SERINE/THREONINE-PROTEIN KINASE"/>
    <property type="match status" value="1"/>
</dbReference>
<dbReference type="InterPro" id="IPR008271">
    <property type="entry name" value="Ser/Thr_kinase_AS"/>
</dbReference>
<feature type="compositionally biased region" description="Polar residues" evidence="10">
    <location>
        <begin position="527"/>
        <end position="541"/>
    </location>
</feature>
<keyword evidence="4 9" id="KW-0547">Nucleotide-binding</keyword>
<comment type="cofactor">
    <cofactor evidence="1">
        <name>Mg(2+)</name>
        <dbReference type="ChEBI" id="CHEBI:18420"/>
    </cofactor>
</comment>
<dbReference type="Pfam" id="PF00069">
    <property type="entry name" value="Pkinase"/>
    <property type="match status" value="1"/>
</dbReference>
<dbReference type="Gene3D" id="1.10.510.10">
    <property type="entry name" value="Transferase(Phosphotransferase) domain 1"/>
    <property type="match status" value="1"/>
</dbReference>
<keyword evidence="7 9" id="KW-0067">ATP-binding</keyword>
<evidence type="ECO:0000259" key="12">
    <source>
        <dbReference type="PROSITE" id="PS50222"/>
    </source>
</evidence>
<keyword evidence="6" id="KW-0106">Calcium</keyword>
<evidence type="ECO:0000313" key="14">
    <source>
        <dbReference type="EMBL" id="CAD8448119.1"/>
    </source>
</evidence>
<dbReference type="PROSITE" id="PS00108">
    <property type="entry name" value="PROTEIN_KINASE_ST"/>
    <property type="match status" value="1"/>
</dbReference>
<dbReference type="SMART" id="SM00220">
    <property type="entry name" value="S_TKc"/>
    <property type="match status" value="1"/>
</dbReference>
<protein>
    <recommendedName>
        <fullName evidence="15">Calmodulin</fullName>
    </recommendedName>
</protein>
<dbReference type="Pfam" id="PF00036">
    <property type="entry name" value="EF-hand_1"/>
    <property type="match status" value="1"/>
</dbReference>
<keyword evidence="5" id="KW-0418">Kinase</keyword>
<dbReference type="GO" id="GO:0005524">
    <property type="term" value="F:ATP binding"/>
    <property type="evidence" value="ECO:0007669"/>
    <property type="project" value="UniProtKB-UniRule"/>
</dbReference>
<dbReference type="InterPro" id="IPR018247">
    <property type="entry name" value="EF_Hand_1_Ca_BS"/>
</dbReference>
<feature type="binding site" evidence="9">
    <location>
        <position position="60"/>
    </location>
    <ligand>
        <name>ATP</name>
        <dbReference type="ChEBI" id="CHEBI:30616"/>
    </ligand>
</feature>
<proteinExistence type="inferred from homology"/>
<dbReference type="GO" id="GO:0005509">
    <property type="term" value="F:calcium ion binding"/>
    <property type="evidence" value="ECO:0007669"/>
    <property type="project" value="InterPro"/>
</dbReference>
<dbReference type="InterPro" id="IPR017441">
    <property type="entry name" value="Protein_kinase_ATP_BS"/>
</dbReference>
<reference evidence="13" key="1">
    <citation type="submission" date="2021-01" db="EMBL/GenBank/DDBJ databases">
        <authorList>
            <person name="Corre E."/>
            <person name="Pelletier E."/>
            <person name="Niang G."/>
            <person name="Scheremetjew M."/>
            <person name="Finn R."/>
            <person name="Kale V."/>
            <person name="Holt S."/>
            <person name="Cochrane G."/>
            <person name="Meng A."/>
            <person name="Brown T."/>
            <person name="Cohen L."/>
        </authorList>
    </citation>
    <scope>NUCLEOTIDE SEQUENCE</scope>
    <source>
        <strain evidence="13">CCMP2058</strain>
    </source>
</reference>
<dbReference type="Pfam" id="PF13833">
    <property type="entry name" value="EF-hand_8"/>
    <property type="match status" value="1"/>
</dbReference>
<dbReference type="InterPro" id="IPR050205">
    <property type="entry name" value="CDPK_Ser/Thr_kinases"/>
</dbReference>
<evidence type="ECO:0000256" key="7">
    <source>
        <dbReference type="ARBA" id="ARBA00022840"/>
    </source>
</evidence>
<evidence type="ECO:0000256" key="3">
    <source>
        <dbReference type="ARBA" id="ARBA00022679"/>
    </source>
</evidence>
<feature type="region of interest" description="Disordered" evidence="10">
    <location>
        <begin position="507"/>
        <end position="573"/>
    </location>
</feature>
<organism evidence="13">
    <name type="scientific">Amorphochlora amoebiformis</name>
    <dbReference type="NCBI Taxonomy" id="1561963"/>
    <lineage>
        <taxon>Eukaryota</taxon>
        <taxon>Sar</taxon>
        <taxon>Rhizaria</taxon>
        <taxon>Cercozoa</taxon>
        <taxon>Chlorarachniophyceae</taxon>
        <taxon>Amorphochlora</taxon>
    </lineage>
</organism>
<dbReference type="SUPFAM" id="SSF47473">
    <property type="entry name" value="EF-hand"/>
    <property type="match status" value="1"/>
</dbReference>
<dbReference type="PROSITE" id="PS00018">
    <property type="entry name" value="EF_HAND_1"/>
    <property type="match status" value="2"/>
</dbReference>
<keyword evidence="2" id="KW-0723">Serine/threonine-protein kinase</keyword>
<dbReference type="Gene3D" id="3.30.200.20">
    <property type="entry name" value="Phosphorylase Kinase, domain 1"/>
    <property type="match status" value="1"/>
</dbReference>
<dbReference type="InterPro" id="IPR011992">
    <property type="entry name" value="EF-hand-dom_pair"/>
</dbReference>
<evidence type="ECO:0000256" key="8">
    <source>
        <dbReference type="ARBA" id="ARBA00024334"/>
    </source>
</evidence>
<sequence>MGLCCSQDDEIEGVYNDDPEGKGMESYKIRRRIGGGTFGEVFYVRLKDSKESRALKVVKKHAPKDKGDIFAFDMVRRRKRAFLNETNILRELSRQNHPHILKHYHSFEDSKGFYIVTELCRGVSLFDRITACGSVKLGTYPFTERSAARITKHMLEAIRFCHSKGVVHRDIKPENFLFKNTSATSPLKLIDFGEAVRLISEDQRIFNVAGSEYYLAPEVLPTNTSSFRRTLREWKAADLWSVGVVLYVCLFGRPPFVGSDALSTFSRIKKGEYKMPRVAWVSENALDFLRRILKTSEARISMSDAMKHPFLTSGDAKDDPIPSTILQALTKFKKHCKLKRVVGRVLADKMKDNDKRTLQKIFRDFDKNGDGFLDKSELTTLMRSIQTLDEARVHQFKKKKYVYGMTEAEEMLKAREVVRKDSKVITEEDFITMYAAHHVGRLDSKEDLRVAFDSLDLDNDGFVTAEDLHTSCGFMTPKTCAAITRESADDKERGKISFQAFIKAMRNTPSYSNPPTPRMRSLHESTRTWSNGGTPIQNPASPLTPPVLTGIQSSQGPLTSFQAPQIGGKAANSTSKKSMGILESMKQPLLSKEVLAVN</sequence>
<evidence type="ECO:0000256" key="4">
    <source>
        <dbReference type="ARBA" id="ARBA00022741"/>
    </source>
</evidence>
<dbReference type="InterPro" id="IPR011009">
    <property type="entry name" value="Kinase-like_dom_sf"/>
</dbReference>
<dbReference type="EMBL" id="HBEM01013597">
    <property type="protein sequence ID" value="CAD8448119.1"/>
    <property type="molecule type" value="Transcribed_RNA"/>
</dbReference>
<feature type="compositionally biased region" description="Polar residues" evidence="10">
    <location>
        <begin position="550"/>
        <end position="563"/>
    </location>
</feature>
<evidence type="ECO:0000256" key="5">
    <source>
        <dbReference type="ARBA" id="ARBA00022777"/>
    </source>
</evidence>